<organism evidence="2 3">
    <name type="scientific">Flavobacterium suncheonense GH29-5 = DSM 17707</name>
    <dbReference type="NCBI Taxonomy" id="1121899"/>
    <lineage>
        <taxon>Bacteria</taxon>
        <taxon>Pseudomonadati</taxon>
        <taxon>Bacteroidota</taxon>
        <taxon>Flavobacteriia</taxon>
        <taxon>Flavobacteriales</taxon>
        <taxon>Flavobacteriaceae</taxon>
        <taxon>Flavobacterium</taxon>
    </lineage>
</organism>
<reference evidence="2 3" key="1">
    <citation type="submission" date="2013-09" db="EMBL/GenBank/DDBJ databases">
        <authorList>
            <person name="Zeng Z."/>
            <person name="Chen C."/>
        </authorList>
    </citation>
    <scope>NUCLEOTIDE SEQUENCE [LARGE SCALE GENOMIC DNA]</scope>
    <source>
        <strain evidence="2 3">GH29-5</strain>
    </source>
</reference>
<dbReference type="SUPFAM" id="SSF49464">
    <property type="entry name" value="Carboxypeptidase regulatory domain-like"/>
    <property type="match status" value="1"/>
</dbReference>
<evidence type="ECO:0000313" key="3">
    <source>
        <dbReference type="Proteomes" id="UP000030121"/>
    </source>
</evidence>
<evidence type="ECO:0000256" key="1">
    <source>
        <dbReference type="SAM" id="SignalP"/>
    </source>
</evidence>
<protein>
    <recommendedName>
        <fullName evidence="4">Carboxypeptidase-like regulatory domain-containing protein</fullName>
    </recommendedName>
</protein>
<dbReference type="InterPro" id="IPR008969">
    <property type="entry name" value="CarboxyPept-like_regulatory"/>
</dbReference>
<name>A0A0A2ME41_9FLAO</name>
<dbReference type="OrthoDB" id="1433475at2"/>
<dbReference type="Pfam" id="PF13715">
    <property type="entry name" value="CarbopepD_reg_2"/>
    <property type="match status" value="1"/>
</dbReference>
<dbReference type="STRING" id="1121899.GCA_000430025_01465"/>
<dbReference type="RefSeq" id="WP_026981687.1">
    <property type="nucleotide sequence ID" value="NZ_JRLW01000004.1"/>
</dbReference>
<dbReference type="eggNOG" id="COG0417">
    <property type="taxonomic scope" value="Bacteria"/>
</dbReference>
<evidence type="ECO:0008006" key="4">
    <source>
        <dbReference type="Google" id="ProtNLM"/>
    </source>
</evidence>
<keyword evidence="3" id="KW-1185">Reference proteome</keyword>
<dbReference type="EMBL" id="JRLW01000004">
    <property type="protein sequence ID" value="KGO89886.1"/>
    <property type="molecule type" value="Genomic_DNA"/>
</dbReference>
<dbReference type="Proteomes" id="UP000030121">
    <property type="component" value="Unassembled WGS sequence"/>
</dbReference>
<gene>
    <name evidence="2" type="ORF">Q764_04560</name>
</gene>
<evidence type="ECO:0000313" key="2">
    <source>
        <dbReference type="EMBL" id="KGO89886.1"/>
    </source>
</evidence>
<proteinExistence type="predicted"/>
<feature type="chain" id="PRO_5001992045" description="Carboxypeptidase-like regulatory domain-containing protein" evidence="1">
    <location>
        <begin position="21"/>
        <end position="509"/>
    </location>
</feature>
<dbReference type="AlphaFoldDB" id="A0A0A2ME41"/>
<comment type="caution">
    <text evidence="2">The sequence shown here is derived from an EMBL/GenBank/DDBJ whole genome shotgun (WGS) entry which is preliminary data.</text>
</comment>
<keyword evidence="1" id="KW-0732">Signal</keyword>
<feature type="signal peptide" evidence="1">
    <location>
        <begin position="1"/>
        <end position="20"/>
    </location>
</feature>
<sequence length="509" mass="58113">MKIKFFFSLLLLAVNLPLLAQNLTAKISDSNTGEPLPYATIKIDGSTDLISNNEGYFNFSENGLDVSSILKVSFIGYVGQQITLAELKKQNLIVKLVPANFELDNITISNKKPDPYQIIAEVNKRLKENYKHSGKNTKSKLFFRESSFFKPSVLDLDITKSTGFTKEQLKEANADLKKFSDRLVSKPVQAFKDILCDYYYGKATGKDNKTYFLSKLDVVKATNITGDQSATSLDAMEENGAKLLLKHLDSTKFYRVKSGLFGSRDTITLNKSYNNKKKNKKPVSKLNNTKNSIFSFLSQQHFNGNKLDFVKESKLYSYSFEGSIYNEADNEIIYILKFSPKKSKGIYTGTLYISESDYAVVKCNYELAEGKKVSGLNLKFLLGVKTSENVSKGTLIFRKDPEDKIYKLHYAYEESGQYFYINRPLKFIELTKEEKDVVALDFKIEGSTVERTELLNISRSEISENTFEAFKETDFNYIQLKRYDPAIWQNQVSIEPLEAMKQYRVSDDF</sequence>
<accession>A0A0A2ME41</accession>